<dbReference type="Proteomes" id="UP000799771">
    <property type="component" value="Unassembled WGS sequence"/>
</dbReference>
<evidence type="ECO:0000256" key="1">
    <source>
        <dbReference type="SAM" id="MobiDB-lite"/>
    </source>
</evidence>
<dbReference type="AlphaFoldDB" id="A0A6A6AJJ3"/>
<gene>
    <name evidence="2" type="ORF">P153DRAFT_185076</name>
</gene>
<evidence type="ECO:0000313" key="3">
    <source>
        <dbReference type="Proteomes" id="UP000799771"/>
    </source>
</evidence>
<protein>
    <submittedName>
        <fullName evidence="2">Uncharacterized protein</fullName>
    </submittedName>
</protein>
<sequence>MHHREDLRCAHGRPFMRSKLTINSLTHVGSFYSPVFKATKTCWVQISSSSVLVHGLSGRPDRRGAPPMRNWCCRQGSTHSANSVMLGLLSLQRFLVSYACSRSGVSRTVREFSHSDEGAASFKITRKRGPANQQDLGPSANNTFPFQNL</sequence>
<keyword evidence="3" id="KW-1185">Reference proteome</keyword>
<dbReference type="GeneID" id="54402832"/>
<reference evidence="2" key="1">
    <citation type="journal article" date="2020" name="Stud. Mycol.">
        <title>101 Dothideomycetes genomes: a test case for predicting lifestyles and emergence of pathogens.</title>
        <authorList>
            <person name="Haridas S."/>
            <person name="Albert R."/>
            <person name="Binder M."/>
            <person name="Bloem J."/>
            <person name="Labutti K."/>
            <person name="Salamov A."/>
            <person name="Andreopoulos B."/>
            <person name="Baker S."/>
            <person name="Barry K."/>
            <person name="Bills G."/>
            <person name="Bluhm B."/>
            <person name="Cannon C."/>
            <person name="Castanera R."/>
            <person name="Culley D."/>
            <person name="Daum C."/>
            <person name="Ezra D."/>
            <person name="Gonzalez J."/>
            <person name="Henrissat B."/>
            <person name="Kuo A."/>
            <person name="Liang C."/>
            <person name="Lipzen A."/>
            <person name="Lutzoni F."/>
            <person name="Magnuson J."/>
            <person name="Mondo S."/>
            <person name="Nolan M."/>
            <person name="Ohm R."/>
            <person name="Pangilinan J."/>
            <person name="Park H.-J."/>
            <person name="Ramirez L."/>
            <person name="Alfaro M."/>
            <person name="Sun H."/>
            <person name="Tritt A."/>
            <person name="Yoshinaga Y."/>
            <person name="Zwiers L.-H."/>
            <person name="Turgeon B."/>
            <person name="Goodwin S."/>
            <person name="Spatafora J."/>
            <person name="Crous P."/>
            <person name="Grigoriev I."/>
        </authorList>
    </citation>
    <scope>NUCLEOTIDE SEQUENCE</scope>
    <source>
        <strain evidence="2">CBS 119687</strain>
    </source>
</reference>
<evidence type="ECO:0000313" key="2">
    <source>
        <dbReference type="EMBL" id="KAF2132142.1"/>
    </source>
</evidence>
<dbReference type="RefSeq" id="XP_033526529.1">
    <property type="nucleotide sequence ID" value="XM_033662400.1"/>
</dbReference>
<accession>A0A6A6AJJ3</accession>
<name>A0A6A6AJJ3_9PLEO</name>
<dbReference type="EMBL" id="ML977501">
    <property type="protein sequence ID" value="KAF2132142.1"/>
    <property type="molecule type" value="Genomic_DNA"/>
</dbReference>
<feature type="compositionally biased region" description="Polar residues" evidence="1">
    <location>
        <begin position="131"/>
        <end position="149"/>
    </location>
</feature>
<organism evidence="2 3">
    <name type="scientific">Dothidotthia symphoricarpi CBS 119687</name>
    <dbReference type="NCBI Taxonomy" id="1392245"/>
    <lineage>
        <taxon>Eukaryota</taxon>
        <taxon>Fungi</taxon>
        <taxon>Dikarya</taxon>
        <taxon>Ascomycota</taxon>
        <taxon>Pezizomycotina</taxon>
        <taxon>Dothideomycetes</taxon>
        <taxon>Pleosporomycetidae</taxon>
        <taxon>Pleosporales</taxon>
        <taxon>Dothidotthiaceae</taxon>
        <taxon>Dothidotthia</taxon>
    </lineage>
</organism>
<feature type="region of interest" description="Disordered" evidence="1">
    <location>
        <begin position="127"/>
        <end position="149"/>
    </location>
</feature>
<proteinExistence type="predicted"/>